<gene>
    <name evidence="16" type="ORF">DRV84_10690</name>
</gene>
<proteinExistence type="inferred from homology"/>
<evidence type="ECO:0000313" key="17">
    <source>
        <dbReference type="Proteomes" id="UP000257131"/>
    </source>
</evidence>
<dbReference type="PANTHER" id="PTHR30027:SF3">
    <property type="entry name" value="16S RRNA (URACIL(1498)-N(3))-METHYLTRANSFERASE"/>
    <property type="match status" value="1"/>
</dbReference>
<dbReference type="SUPFAM" id="SSF75217">
    <property type="entry name" value="alpha/beta knot"/>
    <property type="match status" value="1"/>
</dbReference>
<comment type="function">
    <text evidence="10">Specifically methylates the N3 position of the uracil ring of uridine 1498 (m3U1498) in 16S rRNA. Acts on the fully assembled 30S ribosomal subunit.</text>
</comment>
<dbReference type="GO" id="GO:0005737">
    <property type="term" value="C:cytoplasm"/>
    <property type="evidence" value="ECO:0007669"/>
    <property type="project" value="UniProtKB-SubCell"/>
</dbReference>
<dbReference type="RefSeq" id="WP_115980341.1">
    <property type="nucleotide sequence ID" value="NZ_QOHR01000015.1"/>
</dbReference>
<evidence type="ECO:0000313" key="16">
    <source>
        <dbReference type="EMBL" id="REC55888.1"/>
    </source>
</evidence>
<evidence type="ECO:0000256" key="8">
    <source>
        <dbReference type="ARBA" id="ARBA00022679"/>
    </source>
</evidence>
<evidence type="ECO:0000256" key="3">
    <source>
        <dbReference type="ARBA" id="ARBA00012328"/>
    </source>
</evidence>
<dbReference type="AlphaFoldDB" id="A0A3D9BQT4"/>
<evidence type="ECO:0000256" key="12">
    <source>
        <dbReference type="ARBA" id="ARBA00047944"/>
    </source>
</evidence>
<evidence type="ECO:0000259" key="14">
    <source>
        <dbReference type="Pfam" id="PF04452"/>
    </source>
</evidence>
<feature type="compositionally biased region" description="Pro residues" evidence="13">
    <location>
        <begin position="192"/>
        <end position="241"/>
    </location>
</feature>
<dbReference type="GO" id="GO:0070042">
    <property type="term" value="F:rRNA (uridine-N3-)-methyltransferase activity"/>
    <property type="evidence" value="ECO:0007669"/>
    <property type="project" value="TreeGrafter"/>
</dbReference>
<dbReference type="NCBIfam" id="TIGR00046">
    <property type="entry name" value="RsmE family RNA methyltransferase"/>
    <property type="match status" value="2"/>
</dbReference>
<name>A0A3D9BQT4_9RHOB</name>
<evidence type="ECO:0000256" key="11">
    <source>
        <dbReference type="ARBA" id="ARBA00033196"/>
    </source>
</evidence>
<dbReference type="SUPFAM" id="SSF88697">
    <property type="entry name" value="PUA domain-like"/>
    <property type="match status" value="1"/>
</dbReference>
<accession>A0A3D9BQT4</accession>
<dbReference type="Pfam" id="PF20260">
    <property type="entry name" value="PUA_4"/>
    <property type="match status" value="1"/>
</dbReference>
<organism evidence="16 17">
    <name type="scientific">Rhodosalinus sediminis</name>
    <dbReference type="NCBI Taxonomy" id="1940533"/>
    <lineage>
        <taxon>Bacteria</taxon>
        <taxon>Pseudomonadati</taxon>
        <taxon>Pseudomonadota</taxon>
        <taxon>Alphaproteobacteria</taxon>
        <taxon>Rhodobacterales</taxon>
        <taxon>Paracoccaceae</taxon>
        <taxon>Rhodosalinus</taxon>
    </lineage>
</organism>
<comment type="caution">
    <text evidence="16">The sequence shown here is derived from an EMBL/GenBank/DDBJ whole genome shotgun (WGS) entry which is preliminary data.</text>
</comment>
<evidence type="ECO:0000259" key="15">
    <source>
        <dbReference type="Pfam" id="PF20260"/>
    </source>
</evidence>
<evidence type="ECO:0000256" key="1">
    <source>
        <dbReference type="ARBA" id="ARBA00004496"/>
    </source>
</evidence>
<evidence type="ECO:0000256" key="6">
    <source>
        <dbReference type="ARBA" id="ARBA00022552"/>
    </source>
</evidence>
<feature type="domain" description="Ribosomal RNA small subunit methyltransferase E methyltransferase" evidence="14">
    <location>
        <begin position="79"/>
        <end position="179"/>
    </location>
</feature>
<comment type="similarity">
    <text evidence="2">Belongs to the RNA methyltransferase RsmE family.</text>
</comment>
<keyword evidence="8 16" id="KW-0808">Transferase</keyword>
<keyword evidence="6" id="KW-0698">rRNA processing</keyword>
<keyword evidence="17" id="KW-1185">Reference proteome</keyword>
<comment type="subcellular location">
    <subcellularLocation>
        <location evidence="1">Cytoplasm</location>
    </subcellularLocation>
</comment>
<dbReference type="OrthoDB" id="9815641at2"/>
<dbReference type="Proteomes" id="UP000257131">
    <property type="component" value="Unassembled WGS sequence"/>
</dbReference>
<evidence type="ECO:0000256" key="5">
    <source>
        <dbReference type="ARBA" id="ARBA00022490"/>
    </source>
</evidence>
<dbReference type="GO" id="GO:0070475">
    <property type="term" value="P:rRNA base methylation"/>
    <property type="evidence" value="ECO:0007669"/>
    <property type="project" value="TreeGrafter"/>
</dbReference>
<feature type="domain" description="Ribosomal RNA small subunit methyltransferase E methyltransferase" evidence="14">
    <location>
        <begin position="240"/>
        <end position="289"/>
    </location>
</feature>
<protein>
    <recommendedName>
        <fullName evidence="4">Ribosomal RNA small subunit methyltransferase E</fullName>
        <ecNumber evidence="3">2.1.1.193</ecNumber>
    </recommendedName>
    <alternativeName>
        <fullName evidence="11">16S rRNA m3U1498 methyltransferase</fullName>
    </alternativeName>
</protein>
<dbReference type="CDD" id="cd18084">
    <property type="entry name" value="RsmE-like"/>
    <property type="match status" value="1"/>
</dbReference>
<feature type="domain" description="Ribosomal RNA small subunit methyltransferase E PUA-like" evidence="15">
    <location>
        <begin position="21"/>
        <end position="61"/>
    </location>
</feature>
<dbReference type="Gene3D" id="2.40.240.20">
    <property type="entry name" value="Hypothetical PUA domain-like, domain 1"/>
    <property type="match status" value="1"/>
</dbReference>
<keyword evidence="7 16" id="KW-0489">Methyltransferase</keyword>
<evidence type="ECO:0000256" key="10">
    <source>
        <dbReference type="ARBA" id="ARBA00025699"/>
    </source>
</evidence>
<dbReference type="Pfam" id="PF04452">
    <property type="entry name" value="Methyltrans_RNA"/>
    <property type="match status" value="2"/>
</dbReference>
<sequence>MAPRVRLFVDHPLSEGARVPLERAQAHYLFNVMRLGEGAEIAVFDGRSGEWAAEVVEAGKRGGALECRRPTAPQGAPPDLWLLFAPVKKARTDFIVEKAVEMGARRIVPVQTDRTNAERIRRDRLQAHAVEAAEQCGATVVPEVADLGPLARLLDDWPEGRALLYADEGEAGRASPLAGLLARDDARQGGGAPPPAPPPPAPPPPAAPPPAAPPPAAPPPAAPPPAAPPPAAPPPAAPPPAALLIGPEGGWSEGERARLAALAAARPLALGPRILRADTAAVAALALWQAACGDWR</sequence>
<dbReference type="EC" id="2.1.1.193" evidence="3"/>
<keyword evidence="9" id="KW-0949">S-adenosyl-L-methionine</keyword>
<evidence type="ECO:0000256" key="2">
    <source>
        <dbReference type="ARBA" id="ARBA00005528"/>
    </source>
</evidence>
<dbReference type="InterPro" id="IPR046886">
    <property type="entry name" value="RsmE_MTase_dom"/>
</dbReference>
<feature type="region of interest" description="Disordered" evidence="13">
    <location>
        <begin position="184"/>
        <end position="249"/>
    </location>
</feature>
<dbReference type="InterPro" id="IPR006700">
    <property type="entry name" value="RsmE"/>
</dbReference>
<keyword evidence="5" id="KW-0963">Cytoplasm</keyword>
<evidence type="ECO:0000256" key="9">
    <source>
        <dbReference type="ARBA" id="ARBA00022691"/>
    </source>
</evidence>
<evidence type="ECO:0000256" key="7">
    <source>
        <dbReference type="ARBA" id="ARBA00022603"/>
    </source>
</evidence>
<dbReference type="Gene3D" id="3.40.1280.10">
    <property type="match status" value="1"/>
</dbReference>
<dbReference type="InterPro" id="IPR046887">
    <property type="entry name" value="RsmE_PUA-like"/>
</dbReference>
<evidence type="ECO:0000256" key="4">
    <source>
        <dbReference type="ARBA" id="ARBA00013673"/>
    </source>
</evidence>
<dbReference type="EMBL" id="QOHR01000015">
    <property type="protein sequence ID" value="REC55888.1"/>
    <property type="molecule type" value="Genomic_DNA"/>
</dbReference>
<evidence type="ECO:0000256" key="13">
    <source>
        <dbReference type="SAM" id="MobiDB-lite"/>
    </source>
</evidence>
<dbReference type="InterPro" id="IPR029028">
    <property type="entry name" value="Alpha/beta_knot_MTases"/>
</dbReference>
<dbReference type="PANTHER" id="PTHR30027">
    <property type="entry name" value="RIBOSOMAL RNA SMALL SUBUNIT METHYLTRANSFERASE E"/>
    <property type="match status" value="1"/>
</dbReference>
<dbReference type="NCBIfam" id="NF008696">
    <property type="entry name" value="PRK11713.3-5"/>
    <property type="match status" value="1"/>
</dbReference>
<dbReference type="InterPro" id="IPR029026">
    <property type="entry name" value="tRNA_m1G_MTases_N"/>
</dbReference>
<comment type="catalytic activity">
    <reaction evidence="12">
        <text>uridine(1498) in 16S rRNA + S-adenosyl-L-methionine = N(3)-methyluridine(1498) in 16S rRNA + S-adenosyl-L-homocysteine + H(+)</text>
        <dbReference type="Rhea" id="RHEA:42920"/>
        <dbReference type="Rhea" id="RHEA-COMP:10283"/>
        <dbReference type="Rhea" id="RHEA-COMP:10284"/>
        <dbReference type="ChEBI" id="CHEBI:15378"/>
        <dbReference type="ChEBI" id="CHEBI:57856"/>
        <dbReference type="ChEBI" id="CHEBI:59789"/>
        <dbReference type="ChEBI" id="CHEBI:65315"/>
        <dbReference type="ChEBI" id="CHEBI:74502"/>
        <dbReference type="EC" id="2.1.1.193"/>
    </reaction>
</comment>
<reference evidence="16 17" key="1">
    <citation type="journal article" date="2017" name="Int. J. Syst. Evol. Microbiol.">
        <title>Rhodosalinus sediminis gen. nov., sp. nov., isolated from marine saltern.</title>
        <authorList>
            <person name="Guo L.Y."/>
            <person name="Ling S.K."/>
            <person name="Li C.M."/>
            <person name="Chen G.J."/>
            <person name="Du Z.J."/>
        </authorList>
    </citation>
    <scope>NUCLEOTIDE SEQUENCE [LARGE SCALE GENOMIC DNA]</scope>
    <source>
        <strain evidence="16 17">WDN1C137</strain>
    </source>
</reference>
<dbReference type="InterPro" id="IPR015947">
    <property type="entry name" value="PUA-like_sf"/>
</dbReference>